<keyword evidence="2" id="KW-1185">Reference proteome</keyword>
<dbReference type="AlphaFoldDB" id="A0AAD7X5V4"/>
<accession>A0AAD7X5V4</accession>
<evidence type="ECO:0000313" key="2">
    <source>
        <dbReference type="Proteomes" id="UP001215151"/>
    </source>
</evidence>
<dbReference type="Proteomes" id="UP001215151">
    <property type="component" value="Unassembled WGS sequence"/>
</dbReference>
<organism evidence="1 2">
    <name type="scientific">Trametes cubensis</name>
    <dbReference type="NCBI Taxonomy" id="1111947"/>
    <lineage>
        <taxon>Eukaryota</taxon>
        <taxon>Fungi</taxon>
        <taxon>Dikarya</taxon>
        <taxon>Basidiomycota</taxon>
        <taxon>Agaricomycotina</taxon>
        <taxon>Agaricomycetes</taxon>
        <taxon>Polyporales</taxon>
        <taxon>Polyporaceae</taxon>
        <taxon>Trametes</taxon>
    </lineage>
</organism>
<dbReference type="Gene3D" id="3.60.130.30">
    <property type="match status" value="1"/>
</dbReference>
<name>A0AAD7X5V4_9APHY</name>
<evidence type="ECO:0000313" key="1">
    <source>
        <dbReference type="EMBL" id="KAJ8457709.1"/>
    </source>
</evidence>
<gene>
    <name evidence="1" type="ORF">ONZ51_g11365</name>
</gene>
<sequence length="345" mass="38236">MAGDGAATQTEDAAPIETDFSLNMGDVPVARTAFVGKRLEPDEDGRHLWSRDRLIQEEGFQLVEWDGIQCRPVLDRQDRIFAVLGGRPRRSWDAVNTSMQHILEQCRTAYSAKPEQVSHRRGEFTAVSVGVSYGGGQKQVSNLCHSASNLNILSSMLLQEPVRRIANFGNSLVRLFAPRMHGHYGSTLDALCARHPHLARNFPKSVFSCATFNLGPHTVTRVHTDHLNLPYGWCSITALGNFDKTQGGHLVLWDLRMIIEFPAGSTILIPSAILRHSNIPVAPHERRYSFTQFTPGGLFRWVACGFQSSKAAGVTAKELNHAGPGRWEQGIGMLSTWTELTRPSN</sequence>
<dbReference type="EMBL" id="JAPEVG010000533">
    <property type="protein sequence ID" value="KAJ8457709.1"/>
    <property type="molecule type" value="Genomic_DNA"/>
</dbReference>
<proteinExistence type="predicted"/>
<reference evidence="1" key="1">
    <citation type="submission" date="2022-11" db="EMBL/GenBank/DDBJ databases">
        <title>Genome Sequence of Cubamyces cubensis.</title>
        <authorList>
            <person name="Buettner E."/>
        </authorList>
    </citation>
    <scope>NUCLEOTIDE SEQUENCE</scope>
    <source>
        <strain evidence="1">MPL-01</strain>
    </source>
</reference>
<comment type="caution">
    <text evidence="1">The sequence shown here is derived from an EMBL/GenBank/DDBJ whole genome shotgun (WGS) entry which is preliminary data.</text>
</comment>
<protein>
    <submittedName>
        <fullName evidence="1">Uncharacterized protein</fullName>
    </submittedName>
</protein>